<dbReference type="AlphaFoldDB" id="Q3ZA75"/>
<name>Q3ZA75_DEHM1</name>
<dbReference type="EMBL" id="CP000027">
    <property type="protein sequence ID" value="AAW40553.1"/>
    <property type="molecule type" value="Genomic_DNA"/>
</dbReference>
<evidence type="ECO:0000313" key="2">
    <source>
        <dbReference type="Proteomes" id="UP000008289"/>
    </source>
</evidence>
<dbReference type="KEGG" id="det:DET0124"/>
<sequence>MRIKKNKTPNLSAQGFTISHGHFPRNSIPADILAYGSTYSPGLPASF</sequence>
<gene>
    <name evidence="1" type="ordered locus">DET0124</name>
</gene>
<accession>Q3ZA75</accession>
<dbReference type="InParanoid" id="Q3ZA75"/>
<evidence type="ECO:0000313" key="1">
    <source>
        <dbReference type="EMBL" id="AAW40553.1"/>
    </source>
</evidence>
<dbReference type="HOGENOM" id="CLU_3167140_0_0_0"/>
<keyword evidence="2" id="KW-1185">Reference proteome</keyword>
<dbReference type="eggNOG" id="ENOG5032H1K">
    <property type="taxonomic scope" value="Bacteria"/>
</dbReference>
<protein>
    <submittedName>
        <fullName evidence="1">Uncharacterized protein</fullName>
    </submittedName>
</protein>
<dbReference type="Proteomes" id="UP000008289">
    <property type="component" value="Chromosome"/>
</dbReference>
<dbReference type="STRING" id="243164.DET0124"/>
<proteinExistence type="predicted"/>
<reference evidence="1 2" key="1">
    <citation type="journal article" date="2005" name="Science">
        <title>Genome sequence of the PCE-dechlorinating bacterium Dehalococcoides ethenogenes.</title>
        <authorList>
            <person name="Seshadri R."/>
            <person name="Adrian L."/>
            <person name="Fouts D.E."/>
            <person name="Eisen J.A."/>
            <person name="Phillippy A.M."/>
            <person name="Methe B.A."/>
            <person name="Ward N.L."/>
            <person name="Nelson W.C."/>
            <person name="Deboy R.T."/>
            <person name="Khouri H.M."/>
            <person name="Kolonay J.F."/>
            <person name="Dodson R.J."/>
            <person name="Daugherty S.C."/>
            <person name="Brinkac L.M."/>
            <person name="Sullivan S.A."/>
            <person name="Madupu R."/>
            <person name="Nelson K.E."/>
            <person name="Kang K.H."/>
            <person name="Impraim M."/>
            <person name="Tran K."/>
            <person name="Robinson J.M."/>
            <person name="Forberger H.A."/>
            <person name="Fraser C.M."/>
            <person name="Zinder S.H."/>
            <person name="Heidelberg J.F."/>
        </authorList>
    </citation>
    <scope>NUCLEOTIDE SEQUENCE [LARGE SCALE GENOMIC DNA]</scope>
    <source>
        <strain evidence="2">ATCC BAA-2266 / KCTC 15142 / 195</strain>
    </source>
</reference>
<organism evidence="1 2">
    <name type="scientific">Dehalococcoides mccartyi (strain ATCC BAA-2266 / KCTC 15142 / 195)</name>
    <name type="common">Dehalococcoides ethenogenes (strain 195)</name>
    <dbReference type="NCBI Taxonomy" id="243164"/>
    <lineage>
        <taxon>Bacteria</taxon>
        <taxon>Bacillati</taxon>
        <taxon>Chloroflexota</taxon>
        <taxon>Dehalococcoidia</taxon>
        <taxon>Dehalococcoidales</taxon>
        <taxon>Dehalococcoidaceae</taxon>
        <taxon>Dehalococcoides</taxon>
    </lineage>
</organism>